<protein>
    <submittedName>
        <fullName evidence="4">Spindle pole body component 110-like</fullName>
    </submittedName>
</protein>
<accession>A0A0N5C7X1</accession>
<keyword evidence="3" id="KW-1185">Reference proteome</keyword>
<feature type="coiled-coil region" evidence="1">
    <location>
        <begin position="163"/>
        <end position="200"/>
    </location>
</feature>
<dbReference type="Proteomes" id="UP000046392">
    <property type="component" value="Unplaced"/>
</dbReference>
<dbReference type="WBParaSite" id="SPAL_0001403200.1">
    <property type="protein sequence ID" value="SPAL_0001403200.1"/>
    <property type="gene ID" value="SPAL_0001403200"/>
</dbReference>
<name>A0A0N5C7X1_STREA</name>
<evidence type="ECO:0000256" key="1">
    <source>
        <dbReference type="SAM" id="Coils"/>
    </source>
</evidence>
<reference evidence="4" key="1">
    <citation type="submission" date="2017-02" db="UniProtKB">
        <authorList>
            <consortium name="WormBaseParasite"/>
        </authorList>
    </citation>
    <scope>IDENTIFICATION</scope>
</reference>
<evidence type="ECO:0000256" key="2">
    <source>
        <dbReference type="SAM" id="MobiDB-lite"/>
    </source>
</evidence>
<evidence type="ECO:0000313" key="4">
    <source>
        <dbReference type="WBParaSite" id="SPAL_0001403200.1"/>
    </source>
</evidence>
<feature type="region of interest" description="Disordered" evidence="2">
    <location>
        <begin position="92"/>
        <end position="114"/>
    </location>
</feature>
<proteinExistence type="predicted"/>
<keyword evidence="1" id="KW-0175">Coiled coil</keyword>
<evidence type="ECO:0000313" key="3">
    <source>
        <dbReference type="Proteomes" id="UP000046392"/>
    </source>
</evidence>
<organism evidence="3 4">
    <name type="scientific">Strongyloides papillosus</name>
    <name type="common">Intestinal threadworm</name>
    <dbReference type="NCBI Taxonomy" id="174720"/>
    <lineage>
        <taxon>Eukaryota</taxon>
        <taxon>Metazoa</taxon>
        <taxon>Ecdysozoa</taxon>
        <taxon>Nematoda</taxon>
        <taxon>Chromadorea</taxon>
        <taxon>Rhabditida</taxon>
        <taxon>Tylenchina</taxon>
        <taxon>Panagrolaimomorpha</taxon>
        <taxon>Strongyloidoidea</taxon>
        <taxon>Strongyloididae</taxon>
        <taxon>Strongyloides</taxon>
    </lineage>
</organism>
<dbReference type="AlphaFoldDB" id="A0A0N5C7X1"/>
<sequence>MLKNKRDSTPLFDSNFLTEEDYEEIYKDIDNVKNKGKKRAIAYEKTGIDRGIENGGSYYRKRLKANVKTIEEKAHEPERKITSDGLSLVDGITAPGQKDKRGSDVTSDDDVVDESNNYRLSGDTWKGNSINKSCHLSQSHSLETARNIDGMSSQGTRTSNNNYNTLMEKIEAFMNMLAELTEEIKEIKQKRRVVREKNDEIMYSKWNTTVDGKSVPLYSVSFSDKEEAVRTYRHHMIVR</sequence>